<sequence>MSNQKSRRPNGLGSAPRQLKDGRWRAELMVGSEATGARVRKYVYGRTRQECANKLKQTLADQQAGTLTTGRAPRFIDWVDYWLKNTPDSRIRPRTRREYASKIDNHVRHTSVARVRLDKLGPQHLEKIYQGMRDKGLSESTVTGCHRILARALKVAVQRKLIGVSPATQMDAPQQAPYRPQTISVADAKRLIAAAQADEEYGASWLVALVVGLRQGERLGLDEDDFDPTTGRLEVNRALFTMPWQHGCELGEDGGPSCGRKKGDRCPERRDGGTFTGPPKSEAGRRANFLPSPVAKALSAHIERQRAAREAAGAKWKGYTDQSGRKYNLIFSRANGAPLSGKQDWVLWRAFLDKAGVPAVRVHDARHTAATTLLALGVDPRIVMEMMGWSQQAMLQRYQHVLDEMKQDVATRIEGALFAPEEPAPDPEPSVVSLDAFRARKQA</sequence>
<dbReference type="GO" id="GO:0015074">
    <property type="term" value="P:DNA integration"/>
    <property type="evidence" value="ECO:0007669"/>
    <property type="project" value="InterPro"/>
</dbReference>
<dbReference type="Proteomes" id="UP000625033">
    <property type="component" value="Unassembled WGS sequence"/>
</dbReference>
<dbReference type="InterPro" id="IPR011010">
    <property type="entry name" value="DNA_brk_join_enz"/>
</dbReference>
<dbReference type="InterPro" id="IPR050090">
    <property type="entry name" value="Tyrosine_recombinase_XerCD"/>
</dbReference>
<keyword evidence="3" id="KW-0233">DNA recombination</keyword>
<dbReference type="InterPro" id="IPR010998">
    <property type="entry name" value="Integrase_recombinase_N"/>
</dbReference>
<accession>A0A931GDS7</accession>
<name>A0A931GDS7_9MICC</name>
<dbReference type="SUPFAM" id="SSF56349">
    <property type="entry name" value="DNA breaking-rejoining enzymes"/>
    <property type="match status" value="1"/>
</dbReference>
<reference evidence="6" key="1">
    <citation type="submission" date="2020-11" db="EMBL/GenBank/DDBJ databases">
        <title>Sequencing the genomes of 1000 actinobacteria strains.</title>
        <authorList>
            <person name="Klenk H.-P."/>
        </authorList>
    </citation>
    <scope>NUCLEOTIDE SEQUENCE</scope>
    <source>
        <strain evidence="6">DSM 26152</strain>
    </source>
</reference>
<dbReference type="EMBL" id="JADOTZ010000001">
    <property type="protein sequence ID" value="MBG6083285.1"/>
    <property type="molecule type" value="Genomic_DNA"/>
</dbReference>
<evidence type="ECO:0000313" key="6">
    <source>
        <dbReference type="EMBL" id="MBG6083285.1"/>
    </source>
</evidence>
<proteinExistence type="inferred from homology"/>
<evidence type="ECO:0000259" key="5">
    <source>
        <dbReference type="PROSITE" id="PS51898"/>
    </source>
</evidence>
<comment type="caution">
    <text evidence="6">The sequence shown here is derived from an EMBL/GenBank/DDBJ whole genome shotgun (WGS) entry which is preliminary data.</text>
</comment>
<dbReference type="CDD" id="cd01189">
    <property type="entry name" value="INT_ICEBs1_C_like"/>
    <property type="match status" value="1"/>
</dbReference>
<evidence type="ECO:0000256" key="2">
    <source>
        <dbReference type="ARBA" id="ARBA00023125"/>
    </source>
</evidence>
<dbReference type="GO" id="GO:0003677">
    <property type="term" value="F:DNA binding"/>
    <property type="evidence" value="ECO:0007669"/>
    <property type="project" value="UniProtKB-KW"/>
</dbReference>
<feature type="domain" description="Tyr recombinase" evidence="5">
    <location>
        <begin position="178"/>
        <end position="411"/>
    </location>
</feature>
<dbReference type="PANTHER" id="PTHR30349:SF41">
    <property type="entry name" value="INTEGRASE_RECOMBINASE PROTEIN MJ0367-RELATED"/>
    <property type="match status" value="1"/>
</dbReference>
<dbReference type="AlphaFoldDB" id="A0A931GDS7"/>
<dbReference type="Gene3D" id="1.10.150.130">
    <property type="match status" value="1"/>
</dbReference>
<dbReference type="GO" id="GO:0006310">
    <property type="term" value="P:DNA recombination"/>
    <property type="evidence" value="ECO:0007669"/>
    <property type="project" value="UniProtKB-KW"/>
</dbReference>
<dbReference type="PROSITE" id="PS51898">
    <property type="entry name" value="TYR_RECOMBINASE"/>
    <property type="match status" value="1"/>
</dbReference>
<keyword evidence="2" id="KW-0238">DNA-binding</keyword>
<organism evidence="6 7">
    <name type="scientific">Zhihengliuella flava</name>
    <dbReference type="NCBI Taxonomy" id="1285193"/>
    <lineage>
        <taxon>Bacteria</taxon>
        <taxon>Bacillati</taxon>
        <taxon>Actinomycetota</taxon>
        <taxon>Actinomycetes</taxon>
        <taxon>Micrococcales</taxon>
        <taxon>Micrococcaceae</taxon>
        <taxon>Zhihengliuella</taxon>
    </lineage>
</organism>
<keyword evidence="7" id="KW-1185">Reference proteome</keyword>
<evidence type="ECO:0000256" key="4">
    <source>
        <dbReference type="SAM" id="MobiDB-lite"/>
    </source>
</evidence>
<feature type="region of interest" description="Disordered" evidence="4">
    <location>
        <begin position="256"/>
        <end position="288"/>
    </location>
</feature>
<protein>
    <submittedName>
        <fullName evidence="6">Integrase</fullName>
    </submittedName>
</protein>
<dbReference type="PANTHER" id="PTHR30349">
    <property type="entry name" value="PHAGE INTEGRASE-RELATED"/>
    <property type="match status" value="1"/>
</dbReference>
<dbReference type="InterPro" id="IPR002104">
    <property type="entry name" value="Integrase_catalytic"/>
</dbReference>
<dbReference type="InterPro" id="IPR013762">
    <property type="entry name" value="Integrase-like_cat_sf"/>
</dbReference>
<evidence type="ECO:0000256" key="3">
    <source>
        <dbReference type="ARBA" id="ARBA00023172"/>
    </source>
</evidence>
<dbReference type="Pfam" id="PF00589">
    <property type="entry name" value="Phage_integrase"/>
    <property type="match status" value="1"/>
</dbReference>
<dbReference type="RefSeq" id="WP_196834744.1">
    <property type="nucleotide sequence ID" value="NZ_JADOTZ010000001.1"/>
</dbReference>
<dbReference type="Gene3D" id="1.10.443.10">
    <property type="entry name" value="Intergrase catalytic core"/>
    <property type="match status" value="1"/>
</dbReference>
<gene>
    <name evidence="6" type="ORF">IW252_000052</name>
</gene>
<evidence type="ECO:0000256" key="1">
    <source>
        <dbReference type="ARBA" id="ARBA00008857"/>
    </source>
</evidence>
<comment type="similarity">
    <text evidence="1">Belongs to the 'phage' integrase family.</text>
</comment>
<evidence type="ECO:0000313" key="7">
    <source>
        <dbReference type="Proteomes" id="UP000625033"/>
    </source>
</evidence>